<evidence type="ECO:0000313" key="2">
    <source>
        <dbReference type="EMBL" id="GBN94712.1"/>
    </source>
</evidence>
<organism evidence="2 3">
    <name type="scientific">Araneus ventricosus</name>
    <name type="common">Orbweaver spider</name>
    <name type="synonym">Epeira ventricosa</name>
    <dbReference type="NCBI Taxonomy" id="182803"/>
    <lineage>
        <taxon>Eukaryota</taxon>
        <taxon>Metazoa</taxon>
        <taxon>Ecdysozoa</taxon>
        <taxon>Arthropoda</taxon>
        <taxon>Chelicerata</taxon>
        <taxon>Arachnida</taxon>
        <taxon>Araneae</taxon>
        <taxon>Araneomorphae</taxon>
        <taxon>Entelegynae</taxon>
        <taxon>Araneoidea</taxon>
        <taxon>Araneidae</taxon>
        <taxon>Araneus</taxon>
    </lineage>
</organism>
<comment type="caution">
    <text evidence="2">The sequence shown here is derived from an EMBL/GenBank/DDBJ whole genome shotgun (WGS) entry which is preliminary data.</text>
</comment>
<gene>
    <name evidence="2" type="ORF">AVEN_210374_1</name>
</gene>
<keyword evidence="3" id="KW-1185">Reference proteome</keyword>
<protein>
    <submittedName>
        <fullName evidence="2">Uncharacterized protein</fullName>
    </submittedName>
</protein>
<feature type="region of interest" description="Disordered" evidence="1">
    <location>
        <begin position="56"/>
        <end position="89"/>
    </location>
</feature>
<proteinExistence type="predicted"/>
<dbReference type="EMBL" id="BGPR01025634">
    <property type="protein sequence ID" value="GBN94712.1"/>
    <property type="molecule type" value="Genomic_DNA"/>
</dbReference>
<sequence length="154" mass="17023">MPVMLPPSKFEQLGNFIRAIGNVFPSVLSYRSEVWYLRPLAASYATLSVIINPPGGKRPDKVHGYTKPSQRKEEIQNKRGGGNESNNIRNTKSQLKQSALKVLIAGGCQEGRNPGGPGFMKDLHNIRESCQGSFVLDNIFTPHSKVSSTIYNLH</sequence>
<dbReference type="AlphaFoldDB" id="A0A4Y2T283"/>
<accession>A0A4Y2T283</accession>
<name>A0A4Y2T283_ARAVE</name>
<reference evidence="2 3" key="1">
    <citation type="journal article" date="2019" name="Sci. Rep.">
        <title>Orb-weaving spider Araneus ventricosus genome elucidates the spidroin gene catalogue.</title>
        <authorList>
            <person name="Kono N."/>
            <person name="Nakamura H."/>
            <person name="Ohtoshi R."/>
            <person name="Moran D.A.P."/>
            <person name="Shinohara A."/>
            <person name="Yoshida Y."/>
            <person name="Fujiwara M."/>
            <person name="Mori M."/>
            <person name="Tomita M."/>
            <person name="Arakawa K."/>
        </authorList>
    </citation>
    <scope>NUCLEOTIDE SEQUENCE [LARGE SCALE GENOMIC DNA]</scope>
</reference>
<dbReference type="Proteomes" id="UP000499080">
    <property type="component" value="Unassembled WGS sequence"/>
</dbReference>
<evidence type="ECO:0000256" key="1">
    <source>
        <dbReference type="SAM" id="MobiDB-lite"/>
    </source>
</evidence>
<evidence type="ECO:0000313" key="3">
    <source>
        <dbReference type="Proteomes" id="UP000499080"/>
    </source>
</evidence>